<dbReference type="GO" id="GO:0003677">
    <property type="term" value="F:DNA binding"/>
    <property type="evidence" value="ECO:0007669"/>
    <property type="project" value="UniProtKB-KW"/>
</dbReference>
<keyword evidence="4" id="KW-0804">Transcription</keyword>
<feature type="domain" description="HTH lysR-type" evidence="5">
    <location>
        <begin position="1"/>
        <end position="58"/>
    </location>
</feature>
<organism evidence="6 7">
    <name type="scientific">Sphingobacterium phlebotomi</name>
    <dbReference type="NCBI Taxonomy" id="2605433"/>
    <lineage>
        <taxon>Bacteria</taxon>
        <taxon>Pseudomonadati</taxon>
        <taxon>Bacteroidota</taxon>
        <taxon>Sphingobacteriia</taxon>
        <taxon>Sphingobacteriales</taxon>
        <taxon>Sphingobacteriaceae</taxon>
        <taxon>Sphingobacterium</taxon>
    </lineage>
</organism>
<dbReference type="GO" id="GO:0003700">
    <property type="term" value="F:DNA-binding transcription factor activity"/>
    <property type="evidence" value="ECO:0007669"/>
    <property type="project" value="InterPro"/>
</dbReference>
<dbReference type="Pfam" id="PF03466">
    <property type="entry name" value="LysR_substrate"/>
    <property type="match status" value="1"/>
</dbReference>
<dbReference type="GO" id="GO:0032993">
    <property type="term" value="C:protein-DNA complex"/>
    <property type="evidence" value="ECO:0007669"/>
    <property type="project" value="TreeGrafter"/>
</dbReference>
<evidence type="ECO:0000256" key="2">
    <source>
        <dbReference type="ARBA" id="ARBA00023015"/>
    </source>
</evidence>
<dbReference type="SUPFAM" id="SSF46785">
    <property type="entry name" value="Winged helix' DNA-binding domain"/>
    <property type="match status" value="1"/>
</dbReference>
<dbReference type="CDD" id="cd08414">
    <property type="entry name" value="PBP2_LTTR_aromatics_like"/>
    <property type="match status" value="1"/>
</dbReference>
<sequence length="292" mass="33502">MELRHLRYFLTLAEELHFGNAAKRLFISQPPLSRQIKELEEELGAILFFRDNKRVELTEAGKFFRKETEMLMKKLASVQQQTYQIHHSLAGEIKIGYISSVDKSKLGLLIQKLQKLYPYVQTKLFELSTIRQIEALDNGKMDIGIIRSPSSSPHLATEQLYKDGFCLAVPNAFDLPATFSTLAKEPFISYHAKYAPVYHNEMLAYCAQMGFMPTLHHECNNISSILELVHLNAGITVVPQSVQYQYSHLAIRFINVDKIAIKTDILLAYAKENEHPVLPIMRQFILDLFKKS</sequence>
<dbReference type="EMBL" id="VTAV01000009">
    <property type="protein sequence ID" value="TYR35331.1"/>
    <property type="molecule type" value="Genomic_DNA"/>
</dbReference>
<protein>
    <submittedName>
        <fullName evidence="6">LysR family transcriptional regulator</fullName>
    </submittedName>
</protein>
<dbReference type="RefSeq" id="WP_148919690.1">
    <property type="nucleotide sequence ID" value="NZ_VTAV01000009.1"/>
</dbReference>
<proteinExistence type="inferred from homology"/>
<comment type="similarity">
    <text evidence="1">Belongs to the LysR transcriptional regulatory family.</text>
</comment>
<gene>
    <name evidence="6" type="ORF">FXV77_13115</name>
</gene>
<dbReference type="FunFam" id="1.10.10.10:FF:000001">
    <property type="entry name" value="LysR family transcriptional regulator"/>
    <property type="match status" value="1"/>
</dbReference>
<dbReference type="InterPro" id="IPR036390">
    <property type="entry name" value="WH_DNA-bd_sf"/>
</dbReference>
<dbReference type="Gene3D" id="1.10.10.10">
    <property type="entry name" value="Winged helix-like DNA-binding domain superfamily/Winged helix DNA-binding domain"/>
    <property type="match status" value="1"/>
</dbReference>
<dbReference type="PANTHER" id="PTHR30346">
    <property type="entry name" value="TRANSCRIPTIONAL DUAL REGULATOR HCAR-RELATED"/>
    <property type="match status" value="1"/>
</dbReference>
<keyword evidence="7" id="KW-1185">Reference proteome</keyword>
<evidence type="ECO:0000313" key="7">
    <source>
        <dbReference type="Proteomes" id="UP000322362"/>
    </source>
</evidence>
<keyword evidence="2" id="KW-0805">Transcription regulation</keyword>
<evidence type="ECO:0000256" key="4">
    <source>
        <dbReference type="ARBA" id="ARBA00023163"/>
    </source>
</evidence>
<dbReference type="PRINTS" id="PR00039">
    <property type="entry name" value="HTHLYSR"/>
</dbReference>
<dbReference type="InterPro" id="IPR005119">
    <property type="entry name" value="LysR_subst-bd"/>
</dbReference>
<evidence type="ECO:0000256" key="1">
    <source>
        <dbReference type="ARBA" id="ARBA00009437"/>
    </source>
</evidence>
<evidence type="ECO:0000256" key="3">
    <source>
        <dbReference type="ARBA" id="ARBA00023125"/>
    </source>
</evidence>
<dbReference type="InterPro" id="IPR036388">
    <property type="entry name" value="WH-like_DNA-bd_sf"/>
</dbReference>
<dbReference type="SUPFAM" id="SSF53850">
    <property type="entry name" value="Periplasmic binding protein-like II"/>
    <property type="match status" value="1"/>
</dbReference>
<dbReference type="Pfam" id="PF00126">
    <property type="entry name" value="HTH_1"/>
    <property type="match status" value="1"/>
</dbReference>
<dbReference type="PROSITE" id="PS50931">
    <property type="entry name" value="HTH_LYSR"/>
    <property type="match status" value="1"/>
</dbReference>
<dbReference type="Gene3D" id="3.40.190.10">
    <property type="entry name" value="Periplasmic binding protein-like II"/>
    <property type="match status" value="2"/>
</dbReference>
<evidence type="ECO:0000259" key="5">
    <source>
        <dbReference type="PROSITE" id="PS50931"/>
    </source>
</evidence>
<dbReference type="PANTHER" id="PTHR30346:SF28">
    <property type="entry name" value="HTH-TYPE TRANSCRIPTIONAL REGULATOR CYNR"/>
    <property type="match status" value="1"/>
</dbReference>
<keyword evidence="3" id="KW-0238">DNA-binding</keyword>
<dbReference type="Proteomes" id="UP000322362">
    <property type="component" value="Unassembled WGS sequence"/>
</dbReference>
<dbReference type="AlphaFoldDB" id="A0A5D4H2S3"/>
<comment type="caution">
    <text evidence="6">The sequence shown here is derived from an EMBL/GenBank/DDBJ whole genome shotgun (WGS) entry which is preliminary data.</text>
</comment>
<reference evidence="6 7" key="1">
    <citation type="submission" date="2019-08" db="EMBL/GenBank/DDBJ databases">
        <title>Phlebobacter frassis gen. nov. sp. nov., a new member of family Sphingobacteriaceae isolated from sand fly rearing media.</title>
        <authorList>
            <person name="Kakumanu M.L."/>
            <person name="Marayati B.F."/>
            <person name="Wada-Katsumata A."/>
            <person name="Wasserberg G."/>
            <person name="Schal C."/>
            <person name="Apperson C.S."/>
            <person name="Ponnusamy L."/>
        </authorList>
    </citation>
    <scope>NUCLEOTIDE SEQUENCE [LARGE SCALE GENOMIC DNA]</scope>
    <source>
        <strain evidence="6 7">SSI9</strain>
    </source>
</reference>
<name>A0A5D4H2S3_9SPHI</name>
<dbReference type="InterPro" id="IPR000847">
    <property type="entry name" value="LysR_HTH_N"/>
</dbReference>
<accession>A0A5D4H2S3</accession>
<evidence type="ECO:0000313" key="6">
    <source>
        <dbReference type="EMBL" id="TYR35331.1"/>
    </source>
</evidence>